<feature type="compositionally biased region" description="Basic and acidic residues" evidence="1">
    <location>
        <begin position="244"/>
        <end position="253"/>
    </location>
</feature>
<evidence type="ECO:0000259" key="2">
    <source>
        <dbReference type="PROSITE" id="PS50829"/>
    </source>
</evidence>
<dbReference type="CDD" id="cd00072">
    <property type="entry name" value="GYF"/>
    <property type="match status" value="1"/>
</dbReference>
<dbReference type="Pfam" id="PF02213">
    <property type="entry name" value="GYF"/>
    <property type="match status" value="1"/>
</dbReference>
<feature type="compositionally biased region" description="Polar residues" evidence="1">
    <location>
        <begin position="1710"/>
        <end position="1723"/>
    </location>
</feature>
<name>A0ABP0WPT8_9BRYO</name>
<feature type="region of interest" description="Disordered" evidence="1">
    <location>
        <begin position="159"/>
        <end position="231"/>
    </location>
</feature>
<feature type="compositionally biased region" description="Basic and acidic residues" evidence="1">
    <location>
        <begin position="1634"/>
        <end position="1651"/>
    </location>
</feature>
<feature type="compositionally biased region" description="Basic residues" evidence="1">
    <location>
        <begin position="1537"/>
        <end position="1546"/>
    </location>
</feature>
<feature type="region of interest" description="Disordered" evidence="1">
    <location>
        <begin position="1527"/>
        <end position="1605"/>
    </location>
</feature>
<accession>A0ABP0WPT8</accession>
<feature type="compositionally biased region" description="Low complexity" evidence="1">
    <location>
        <begin position="1697"/>
        <end position="1708"/>
    </location>
</feature>
<feature type="compositionally biased region" description="Polar residues" evidence="1">
    <location>
        <begin position="1242"/>
        <end position="1251"/>
    </location>
</feature>
<dbReference type="PANTHER" id="PTHR46992:SF1">
    <property type="entry name" value="GYF DOMAIN-CONTAINING PROTEIN"/>
    <property type="match status" value="1"/>
</dbReference>
<feature type="compositionally biased region" description="Polar residues" evidence="1">
    <location>
        <begin position="163"/>
        <end position="172"/>
    </location>
</feature>
<feature type="region of interest" description="Disordered" evidence="1">
    <location>
        <begin position="1075"/>
        <end position="1094"/>
    </location>
</feature>
<feature type="region of interest" description="Disordered" evidence="1">
    <location>
        <begin position="1891"/>
        <end position="1950"/>
    </location>
</feature>
<evidence type="ECO:0000313" key="3">
    <source>
        <dbReference type="EMBL" id="CAK9268883.1"/>
    </source>
</evidence>
<proteinExistence type="predicted"/>
<feature type="compositionally biased region" description="Basic and acidic residues" evidence="1">
    <location>
        <begin position="189"/>
        <end position="213"/>
    </location>
</feature>
<dbReference type="SUPFAM" id="SSF55277">
    <property type="entry name" value="GYF domain"/>
    <property type="match status" value="1"/>
</dbReference>
<feature type="region of interest" description="Disordered" evidence="1">
    <location>
        <begin position="1632"/>
        <end position="1723"/>
    </location>
</feature>
<dbReference type="SMART" id="SM00444">
    <property type="entry name" value="GYF"/>
    <property type="match status" value="1"/>
</dbReference>
<feature type="region of interest" description="Disordered" evidence="1">
    <location>
        <begin position="410"/>
        <end position="498"/>
    </location>
</feature>
<feature type="region of interest" description="Disordered" evidence="1">
    <location>
        <begin position="104"/>
        <end position="137"/>
    </location>
</feature>
<sequence length="1976" mass="216179">MDNAEPTRENAGSMSLDPAEPWKLRGLANPDNSVPLSPQWLFTKPAESKPSVVSRVRVTKAYGGAQDVKRNKDWWRTTKPTEGDANRYRHKRWQEEERENMMLLPPRNDHWTGGGRQTTSNQATSQLQEDQQGGNEQWSDINKNVLAPGREPGELLLRPLASDQGTNSSNREATFDNRRDSKWSSSWGPDERDKEFRWSRESKLVSDAPDKEVVNSGGYQPRRPTSPRITKEFDRERERDRLQNFGGRGDHAWRPQSIASRGRGDAPVVGGTPPRSAPGFNNLRSRGDDSGLGFAVNRGRANSTGSGMVLHGSASACSIGAPPLIDNLDPDEGQVGRNSSVFRYSRIKVLEVYRKLGSLPSVGSCPNGLSMVQQLMQDDALEPLAFSIPDVEEEALLEGIQNGDIVNSGAMHSVGPKEANPNRDLCKNLNQRNHQGCGSHGQLGEEWSGDSGREDSTRRREGSGQSDGIWCKPKGDNEAVTNPKETKRWRNEQSIERDDRSSWRRKEVVCLKSDFPQYLKYEVLFCPVARKPSCQLPESNGATKVVAPPQRAPEDLSIFYKDPQGDIQGPFMGVDIIEWFDAGFFSTDLLVRLADSLEGTPFVPLGHLMPHLRPKPRPPPGFVSSKKSEEIYKAALTNGDGVGLSHYGQQTAFEQKQRSGGVKEKDLEVNLLPRLETLRLVDATESTFGGDSKVFSKQTPGTGREEMPAENLFGLSEGASTAKTNDLMDQDFRMQRQMSSEMDVSDPANQSLSKLSPQSLQYQECEEQKASLVGTTEALGPTMVHGLHSAAQSSSWQSRSGLLPAMQTGLPVQGVFSKIDQPLPGDLACKVSLNATHSHLEPPTHGGVVRPNHLQQQLELLELQRLLQFRDLHPSQPGLPLQHQSEYLKLPFASPLQQQHGSSIARPDHEQLLHPGLFNLHHHPVLQPPPPTSGTVFGELLQMQQHQRQQLLPQVLTGEPVRYRPILTPSQSLHVHHHPSDSGPRGDGLFDQPLVVQQQAEALRMGSPGQPQSPQDVRSLEQLFQAQGSHPGLAAFNHILRQEQQQEPLGLPWQSTSTDEMRIPGVWEVNESDQFVPRKAPSADPASNSTQQQQLRLPEQGLHHQLNFYQSPEHLQSIPSGVFQLDVQNELQGGEVDNLVNMVNPSILQLEQNISVISLSSTESGTMVPAKLVTGIQEHHAQAERHNNIAAFTEEQVHEKAVQMYQEQNALEQEASLSSILKSPLSLPPEVLGSSLVKDNDIQSSQRQTGGNKPLLPLTGRQGSQDHRPFEKMKEYVHDLSHSSWGREAHNQVGPDEQPQERADGRSKGCLHLEETPVKCTSIGLEKSAAAVTPPQPLKSQSPSEQSSDFMLYKQPGSIASSPVWTPALPPECKSLMEIQQEQAQRQRVEEQGVAEVVASTMPSEDSAVSSGTLGPWVASVCPPQVKSLKEIQEEEAYRASSVGTSLGHMMSYPATMFASEAENKPQIHTIPDSHMGEEGRLLHNPTEDLCGNGASENLLDSTSNLSSQALEAVAIQTSVQKTTDLDNKDFIEPKESRRKKKRASKSKGTTAASKSSTPEPAPSPEHASSKKSSVLHIGPQSSASLDAPNESERAPPPGPLLADFLNLRDEPVSSVPVLAWSMDPSCQGKAAKSLKEIQEAESRNCEEQERQAQTMHSLAGQQQQLPTPPKSSTIVTRTSSSAGAWSRPSGPPSLSPSPLVSLQSLGSKTPANAANKSSSNVGASEDDAELFWNYGESLKTKSGSIKHSPMMSEVPSVNLIKGSIIKGAQPKVLSSPVPIAQQAAAHNVTHWVSPSEFPSLHASTTAITWSTVTSLEAKALQQWCQSQIKKLSGVDDTAIIDYCISLPSSGEAGMYLSQYLLTLPGISKVQVELFKTEFIRQKEKLVTVASGNPCSSSDDRDAMFSSNGKMGRSKGSSDFNPEKVDESLGGSDSNNFLKGGKKKGKKGKKVVDPSLLGFSITSNRIMMGEIQHIDD</sequence>
<feature type="compositionally biased region" description="Basic and acidic residues" evidence="1">
    <location>
        <begin position="1527"/>
        <end position="1536"/>
    </location>
</feature>
<dbReference type="EMBL" id="OZ020097">
    <property type="protein sequence ID" value="CAK9268883.1"/>
    <property type="molecule type" value="Genomic_DNA"/>
</dbReference>
<gene>
    <name evidence="3" type="ORF">CSSPJE1EN1_LOCUS14361</name>
</gene>
<feature type="compositionally biased region" description="Basic residues" evidence="1">
    <location>
        <begin position="1940"/>
        <end position="1949"/>
    </location>
</feature>
<keyword evidence="4" id="KW-1185">Reference proteome</keyword>
<evidence type="ECO:0000313" key="4">
    <source>
        <dbReference type="Proteomes" id="UP001497444"/>
    </source>
</evidence>
<feature type="domain" description="GYF" evidence="2">
    <location>
        <begin position="555"/>
        <end position="606"/>
    </location>
</feature>
<feature type="compositionally biased region" description="Polar residues" evidence="1">
    <location>
        <begin position="1905"/>
        <end position="1920"/>
    </location>
</feature>
<evidence type="ECO:0000256" key="1">
    <source>
        <dbReference type="SAM" id="MobiDB-lite"/>
    </source>
</evidence>
<feature type="compositionally biased region" description="Polar residues" evidence="1">
    <location>
        <begin position="1652"/>
        <end position="1684"/>
    </location>
</feature>
<dbReference type="InterPro" id="IPR035445">
    <property type="entry name" value="GYF-like_dom_sf"/>
</dbReference>
<feature type="region of interest" description="Disordered" evidence="1">
    <location>
        <begin position="1"/>
        <end position="30"/>
    </location>
</feature>
<dbReference type="Proteomes" id="UP001497444">
    <property type="component" value="Chromosome 2"/>
</dbReference>
<organism evidence="3 4">
    <name type="scientific">Sphagnum jensenii</name>
    <dbReference type="NCBI Taxonomy" id="128206"/>
    <lineage>
        <taxon>Eukaryota</taxon>
        <taxon>Viridiplantae</taxon>
        <taxon>Streptophyta</taxon>
        <taxon>Embryophyta</taxon>
        <taxon>Bryophyta</taxon>
        <taxon>Sphagnophytina</taxon>
        <taxon>Sphagnopsida</taxon>
        <taxon>Sphagnales</taxon>
        <taxon>Sphagnaceae</taxon>
        <taxon>Sphagnum</taxon>
    </lineage>
</organism>
<feature type="region of interest" description="Disordered" evidence="1">
    <location>
        <begin position="244"/>
        <end position="286"/>
    </location>
</feature>
<feature type="compositionally biased region" description="Polar residues" evidence="1">
    <location>
        <begin position="117"/>
        <end position="137"/>
    </location>
</feature>
<protein>
    <recommendedName>
        <fullName evidence="2">GYF domain-containing protein</fullName>
    </recommendedName>
</protein>
<feature type="compositionally biased region" description="Polar residues" evidence="1">
    <location>
        <begin position="1085"/>
        <end position="1094"/>
    </location>
</feature>
<feature type="compositionally biased region" description="Basic and acidic residues" evidence="1">
    <location>
        <begin position="173"/>
        <end position="182"/>
    </location>
</feature>
<feature type="compositionally biased region" description="Basic and acidic residues" evidence="1">
    <location>
        <begin position="451"/>
        <end position="462"/>
    </location>
</feature>
<dbReference type="InterPro" id="IPR003169">
    <property type="entry name" value="GYF"/>
</dbReference>
<dbReference type="PANTHER" id="PTHR46992">
    <property type="entry name" value="GYF DOMAIN-CONTAINING PROTEIN"/>
    <property type="match status" value="1"/>
</dbReference>
<feature type="compositionally biased region" description="Low complexity" evidence="1">
    <location>
        <begin position="1547"/>
        <end position="1573"/>
    </location>
</feature>
<feature type="region of interest" description="Disordered" evidence="1">
    <location>
        <begin position="1286"/>
        <end position="1306"/>
    </location>
</feature>
<feature type="region of interest" description="Disordered" evidence="1">
    <location>
        <begin position="1241"/>
        <end position="1267"/>
    </location>
</feature>
<reference evidence="3 4" key="1">
    <citation type="submission" date="2024-02" db="EMBL/GenBank/DDBJ databases">
        <authorList>
            <consortium name="ELIXIR-Norway"/>
            <consortium name="Elixir Norway"/>
        </authorList>
    </citation>
    <scope>NUCLEOTIDE SEQUENCE [LARGE SCALE GENOMIC DNA]</scope>
</reference>
<feature type="compositionally biased region" description="Basic and acidic residues" evidence="1">
    <location>
        <begin position="484"/>
        <end position="498"/>
    </location>
</feature>
<dbReference type="Gene3D" id="3.30.1490.40">
    <property type="match status" value="1"/>
</dbReference>
<dbReference type="PROSITE" id="PS50829">
    <property type="entry name" value="GYF"/>
    <property type="match status" value="1"/>
</dbReference>